<name>A0AAD8Y6L9_9STRA</name>
<dbReference type="SUPFAM" id="SSF81901">
    <property type="entry name" value="HCP-like"/>
    <property type="match status" value="1"/>
</dbReference>
<accession>A0AAD8Y6L9</accession>
<dbReference type="Pfam" id="PF08238">
    <property type="entry name" value="Sel1"/>
    <property type="match status" value="3"/>
</dbReference>
<dbReference type="InterPro" id="IPR006597">
    <property type="entry name" value="Sel1-like"/>
</dbReference>
<gene>
    <name evidence="1" type="ORF">QTG54_008934</name>
</gene>
<dbReference type="Gene3D" id="1.25.40.10">
    <property type="entry name" value="Tetratricopeptide repeat domain"/>
    <property type="match status" value="1"/>
</dbReference>
<evidence type="ECO:0008006" key="3">
    <source>
        <dbReference type="Google" id="ProtNLM"/>
    </source>
</evidence>
<dbReference type="EMBL" id="JATAAI010000016">
    <property type="protein sequence ID" value="KAK1739984.1"/>
    <property type="molecule type" value="Genomic_DNA"/>
</dbReference>
<evidence type="ECO:0000313" key="1">
    <source>
        <dbReference type="EMBL" id="KAK1739984.1"/>
    </source>
</evidence>
<evidence type="ECO:0000313" key="2">
    <source>
        <dbReference type="Proteomes" id="UP001224775"/>
    </source>
</evidence>
<organism evidence="1 2">
    <name type="scientific">Skeletonema marinoi</name>
    <dbReference type="NCBI Taxonomy" id="267567"/>
    <lineage>
        <taxon>Eukaryota</taxon>
        <taxon>Sar</taxon>
        <taxon>Stramenopiles</taxon>
        <taxon>Ochrophyta</taxon>
        <taxon>Bacillariophyta</taxon>
        <taxon>Coscinodiscophyceae</taxon>
        <taxon>Thalassiosirophycidae</taxon>
        <taxon>Thalassiosirales</taxon>
        <taxon>Skeletonemataceae</taxon>
        <taxon>Skeletonema</taxon>
        <taxon>Skeletonema marinoi-dohrnii complex</taxon>
    </lineage>
</organism>
<protein>
    <recommendedName>
        <fullName evidence="3">Sel1 repeat family protein</fullName>
    </recommendedName>
</protein>
<dbReference type="PANTHER" id="PTHR45011">
    <property type="entry name" value="DAP3-BINDING CELL DEATH ENHANCER 1"/>
    <property type="match status" value="1"/>
</dbReference>
<proteinExistence type="predicted"/>
<reference evidence="1" key="1">
    <citation type="submission" date="2023-06" db="EMBL/GenBank/DDBJ databases">
        <title>Survivors Of The Sea: Transcriptome response of Skeletonema marinoi to long-term dormancy.</title>
        <authorList>
            <person name="Pinder M.I.M."/>
            <person name="Kourtchenko O."/>
            <person name="Robertson E.K."/>
            <person name="Larsson T."/>
            <person name="Maumus F."/>
            <person name="Osuna-Cruz C.M."/>
            <person name="Vancaester E."/>
            <person name="Stenow R."/>
            <person name="Vandepoele K."/>
            <person name="Ploug H."/>
            <person name="Bruchert V."/>
            <person name="Godhe A."/>
            <person name="Topel M."/>
        </authorList>
    </citation>
    <scope>NUCLEOTIDE SEQUENCE</scope>
    <source>
        <strain evidence="1">R05AC</strain>
    </source>
</reference>
<dbReference type="AlphaFoldDB" id="A0AAD8Y6L9"/>
<keyword evidence="2" id="KW-1185">Reference proteome</keyword>
<comment type="caution">
    <text evidence="1">The sequence shown here is derived from an EMBL/GenBank/DDBJ whole genome shotgun (WGS) entry which is preliminary data.</text>
</comment>
<dbReference type="SMART" id="SM00671">
    <property type="entry name" value="SEL1"/>
    <property type="match status" value="2"/>
</dbReference>
<dbReference type="InterPro" id="IPR011990">
    <property type="entry name" value="TPR-like_helical_dom_sf"/>
</dbReference>
<dbReference type="InterPro" id="IPR052748">
    <property type="entry name" value="ISR_Activator"/>
</dbReference>
<sequence>MMKRVEANDPVAIYEMGVFRYEEGDYEGAFEYLTKGAELGDAGAHYLLSIMYDIGHGVEEDENKRVHHLEEAAIGGHPDARHNLSSFELRNGRMDRAVKHAIIAANLGHDISLGFLKSAYKVGGLVGGLISKDDFAATLRAHQAAVDATKSAQREEAEAGRRVM</sequence>
<dbReference type="Proteomes" id="UP001224775">
    <property type="component" value="Unassembled WGS sequence"/>
</dbReference>
<dbReference type="PANTHER" id="PTHR45011:SF1">
    <property type="entry name" value="DAP3-BINDING CELL DEATH ENHANCER 1"/>
    <property type="match status" value="1"/>
</dbReference>